<protein>
    <submittedName>
        <fullName evidence="2">Uncharacterized protein</fullName>
    </submittedName>
</protein>
<dbReference type="EnsemblMetazoa" id="CJA10591.1">
    <property type="protein sequence ID" value="CJA10591.1"/>
    <property type="gene ID" value="WBGene00129795"/>
</dbReference>
<organism evidence="2 3">
    <name type="scientific">Caenorhabditis japonica</name>
    <dbReference type="NCBI Taxonomy" id="281687"/>
    <lineage>
        <taxon>Eukaryota</taxon>
        <taxon>Metazoa</taxon>
        <taxon>Ecdysozoa</taxon>
        <taxon>Nematoda</taxon>
        <taxon>Chromadorea</taxon>
        <taxon>Rhabditida</taxon>
        <taxon>Rhabditina</taxon>
        <taxon>Rhabditomorpha</taxon>
        <taxon>Rhabditoidea</taxon>
        <taxon>Rhabditidae</taxon>
        <taxon>Peloderinae</taxon>
        <taxon>Caenorhabditis</taxon>
    </lineage>
</organism>
<accession>A0A8R1HTG1</accession>
<proteinExistence type="predicted"/>
<evidence type="ECO:0000256" key="1">
    <source>
        <dbReference type="SAM" id="MobiDB-lite"/>
    </source>
</evidence>
<feature type="compositionally biased region" description="Low complexity" evidence="1">
    <location>
        <begin position="221"/>
        <end position="230"/>
    </location>
</feature>
<feature type="compositionally biased region" description="Polar residues" evidence="1">
    <location>
        <begin position="250"/>
        <end position="271"/>
    </location>
</feature>
<feature type="region of interest" description="Disordered" evidence="1">
    <location>
        <begin position="77"/>
        <end position="200"/>
    </location>
</feature>
<feature type="region of interest" description="Disordered" evidence="1">
    <location>
        <begin position="214"/>
        <end position="278"/>
    </location>
</feature>
<reference evidence="3" key="1">
    <citation type="submission" date="2010-08" db="EMBL/GenBank/DDBJ databases">
        <authorList>
            <consortium name="Caenorhabditis japonica Sequencing Consortium"/>
            <person name="Wilson R.K."/>
        </authorList>
    </citation>
    <scope>NUCLEOTIDE SEQUENCE [LARGE SCALE GENOMIC DNA]</scope>
    <source>
        <strain evidence="3">DF5081</strain>
    </source>
</reference>
<dbReference type="AlphaFoldDB" id="A0A8R1HTG1"/>
<name>A0A8R1HTG1_CAEJA</name>
<feature type="compositionally biased region" description="Basic and acidic residues" evidence="1">
    <location>
        <begin position="152"/>
        <end position="169"/>
    </location>
</feature>
<reference evidence="2" key="2">
    <citation type="submission" date="2022-06" db="UniProtKB">
        <authorList>
            <consortium name="EnsemblMetazoa"/>
        </authorList>
    </citation>
    <scope>IDENTIFICATION</scope>
    <source>
        <strain evidence="2">DF5081</strain>
    </source>
</reference>
<sequence length="397" mass="44834">MRARNCVELEFHTEEDLETWLYLNQLETNNDGLPTIFRVKKDDASAQKKSLRDVGSLLPKKLEDVKTTSKVRLEIVKKKDDDRKKVVSQATREKSKSEDVRRKDTRDTKKKETPRKIETEDVRRNGRAKFDSSRKPDPKTVKRKLSASANSEDVKDRKSSRKEPSKPLSERLAFPQRDEPRKRAPIVWGDDDEETVSKVQNNSGQFSFKITAKTAKKEPVKQPVKQPQKPTIDVKNSGGSKFKFVPTFSKPCSKSSDPREVQSTSSGISSKTTDESKILEDSTVTSSAACDIWHLFPIKKSPQVLQHVQNHAQRRQIEGRRTINETIVVNLTNPPPPSVLTLENLGVSLEGMEILRRLKGPGAVETQTSGGELLLGLKIAKGRGLFPVFEKWAELTR</sequence>
<evidence type="ECO:0000313" key="2">
    <source>
        <dbReference type="EnsemblMetazoa" id="CJA10591.1"/>
    </source>
</evidence>
<feature type="compositionally biased region" description="Basic and acidic residues" evidence="1">
    <location>
        <begin position="77"/>
        <end position="140"/>
    </location>
</feature>
<keyword evidence="3" id="KW-1185">Reference proteome</keyword>
<evidence type="ECO:0000313" key="3">
    <source>
        <dbReference type="Proteomes" id="UP000005237"/>
    </source>
</evidence>
<dbReference type="Proteomes" id="UP000005237">
    <property type="component" value="Unassembled WGS sequence"/>
</dbReference>